<proteinExistence type="predicted"/>
<keyword evidence="2" id="KW-1185">Reference proteome</keyword>
<comment type="caution">
    <text evidence="1">The sequence shown here is derived from an EMBL/GenBank/DDBJ whole genome shotgun (WGS) entry which is preliminary data.</text>
</comment>
<evidence type="ECO:0000313" key="1">
    <source>
        <dbReference type="EMBL" id="KGG52388.1"/>
    </source>
</evidence>
<dbReference type="HOGENOM" id="CLU_436197_0_0_1"/>
<gene>
    <name evidence="1" type="ORF">DI09_17p180</name>
</gene>
<sequence>MSKFGQNYSENILTIDDDDSEDGILTTKDGHKEDTDFGILVSDANLDNVLRILSHQIDLEILYKHQEKMLLLKCIKYSENLLDVLSRLAYLGISDWFIIFVECFNTDSGELQRLSARETDGFHSSPSYSRKRRSDRTIQYEILSDGSFVKFGFDQCVTLGFVHCQVWHRRGMSISTLKVQDVSEVPTSFFEKRQRVLTSDMQLAKITTMDNELRRSTSPPTVDGQTEESRFYVYKKIVIGAFVKKLLLADEHTSHDGYQYSYKWKLFINGPPEVCTVFNELAVKIEIFFFNDCHPMKELVVGIGFEKAKYYSYCMAFQKEHICAIDRRIPLQTSEEYENIYLSQLHGLHVVEKREDHEESLTNELENAVPKRKKILTPRIQAIDSSSPTLQAQGSKTCPPLLYFRRESKNITPSDLDSMLKILFPAIFPLWGECCKVNPYYYYPIAGSSKEFHDIWSIYKRKSVSFIWSKNISLAARIYWRLKSPIPLSQIISWSTNPAIQLCDIRPYPHADKVVAALGSASHFSPLLSKDVFQKTSSRDHWKDMILSLQGQGHLTDQALYCRYCGRPFPLSQRTVEGCGVPAVLAGPGIFFIPKASDLKERVNRYMVDLGEFAKKAACNPAPVWPA</sequence>
<dbReference type="RefSeq" id="XP_013238815.1">
    <property type="nucleotide sequence ID" value="XM_013383361.1"/>
</dbReference>
<dbReference type="VEuPathDB" id="MicrosporidiaDB:DI09_17p180"/>
<protein>
    <submittedName>
        <fullName evidence="1">Uncharacterized protein</fullName>
    </submittedName>
</protein>
<dbReference type="GeneID" id="25258722"/>
<accession>A0A098VTJ6</accession>
<dbReference type="EMBL" id="JMKJ01000088">
    <property type="protein sequence ID" value="KGG52388.1"/>
    <property type="molecule type" value="Genomic_DNA"/>
</dbReference>
<name>A0A098VTJ6_9MICR</name>
<dbReference type="Proteomes" id="UP000029725">
    <property type="component" value="Unassembled WGS sequence"/>
</dbReference>
<reference evidence="1 2" key="1">
    <citation type="submission" date="2014-04" db="EMBL/GenBank/DDBJ databases">
        <title>A new species of microsporidia sheds light on the evolution of extreme parasitism.</title>
        <authorList>
            <person name="Haag K.L."/>
            <person name="James T.Y."/>
            <person name="Larsson R."/>
            <person name="Schaer T.M."/>
            <person name="Refardt D."/>
            <person name="Pombert J.-F."/>
            <person name="Ebert D."/>
        </authorList>
    </citation>
    <scope>NUCLEOTIDE SEQUENCE [LARGE SCALE GENOMIC DNA]</scope>
    <source>
        <strain evidence="1 2">UGP3</strain>
        <tissue evidence="1">Spores</tissue>
    </source>
</reference>
<evidence type="ECO:0000313" key="2">
    <source>
        <dbReference type="Proteomes" id="UP000029725"/>
    </source>
</evidence>
<dbReference type="AlphaFoldDB" id="A0A098VTJ6"/>
<organism evidence="1 2">
    <name type="scientific">Mitosporidium daphniae</name>
    <dbReference type="NCBI Taxonomy" id="1485682"/>
    <lineage>
        <taxon>Eukaryota</taxon>
        <taxon>Fungi</taxon>
        <taxon>Fungi incertae sedis</taxon>
        <taxon>Microsporidia</taxon>
        <taxon>Mitosporidium</taxon>
    </lineage>
</organism>